<evidence type="ECO:0000259" key="9">
    <source>
        <dbReference type="PROSITE" id="PS51032"/>
    </source>
</evidence>
<reference evidence="10 11" key="1">
    <citation type="journal article" date="2014" name="Nat. Genet.">
        <title>Genome sequence of the hot pepper provides insights into the evolution of pungency in Capsicum species.</title>
        <authorList>
            <person name="Kim S."/>
            <person name="Park M."/>
            <person name="Yeom S.I."/>
            <person name="Kim Y.M."/>
            <person name="Lee J.M."/>
            <person name="Lee H.A."/>
            <person name="Seo E."/>
            <person name="Choi J."/>
            <person name="Cheong K."/>
            <person name="Kim K.T."/>
            <person name="Jung K."/>
            <person name="Lee G.W."/>
            <person name="Oh S.K."/>
            <person name="Bae C."/>
            <person name="Kim S.B."/>
            <person name="Lee H.Y."/>
            <person name="Kim S.Y."/>
            <person name="Kim M.S."/>
            <person name="Kang B.C."/>
            <person name="Jo Y.D."/>
            <person name="Yang H.B."/>
            <person name="Jeong H.J."/>
            <person name="Kang W.H."/>
            <person name="Kwon J.K."/>
            <person name="Shin C."/>
            <person name="Lim J.Y."/>
            <person name="Park J.H."/>
            <person name="Huh J.H."/>
            <person name="Kim J.S."/>
            <person name="Kim B.D."/>
            <person name="Cohen O."/>
            <person name="Paran I."/>
            <person name="Suh M.C."/>
            <person name="Lee S.B."/>
            <person name="Kim Y.K."/>
            <person name="Shin Y."/>
            <person name="Noh S.J."/>
            <person name="Park J."/>
            <person name="Seo Y.S."/>
            <person name="Kwon S.Y."/>
            <person name="Kim H.A."/>
            <person name="Park J.M."/>
            <person name="Kim H.J."/>
            <person name="Choi S.B."/>
            <person name="Bosland P.W."/>
            <person name="Reeves G."/>
            <person name="Jo S.H."/>
            <person name="Lee B.W."/>
            <person name="Cho H.T."/>
            <person name="Choi H.S."/>
            <person name="Lee M.S."/>
            <person name="Yu Y."/>
            <person name="Do Choi Y."/>
            <person name="Park B.S."/>
            <person name="van Deynze A."/>
            <person name="Ashrafi H."/>
            <person name="Hill T."/>
            <person name="Kim W.T."/>
            <person name="Pai H.S."/>
            <person name="Ahn H.K."/>
            <person name="Yeam I."/>
            <person name="Giovannoni J.J."/>
            <person name="Rose J.K."/>
            <person name="Sorensen I."/>
            <person name="Lee S.J."/>
            <person name="Kim R.W."/>
            <person name="Choi I.Y."/>
            <person name="Choi B.S."/>
            <person name="Lim J.S."/>
            <person name="Lee Y.H."/>
            <person name="Choi D."/>
        </authorList>
    </citation>
    <scope>NUCLEOTIDE SEQUENCE [LARGE SCALE GENOMIC DNA]</scope>
    <source>
        <strain evidence="11">cv. CM334</strain>
    </source>
</reference>
<comment type="similarity">
    <text evidence="8">Belongs to the AP2/ERF transcription factor family. ERF subfamily.</text>
</comment>
<gene>
    <name evidence="10" type="ORF">T459_33483</name>
</gene>
<dbReference type="InterPro" id="IPR051758">
    <property type="entry name" value="ERF/AP2-like"/>
</dbReference>
<protein>
    <recommendedName>
        <fullName evidence="9">AP2/ERF domain-containing protein</fullName>
    </recommendedName>
</protein>
<dbReference type="SUPFAM" id="SSF54171">
    <property type="entry name" value="DNA-binding domain"/>
    <property type="match status" value="1"/>
</dbReference>
<organism evidence="10 11">
    <name type="scientific">Capsicum annuum</name>
    <name type="common">Capsicum pepper</name>
    <dbReference type="NCBI Taxonomy" id="4072"/>
    <lineage>
        <taxon>Eukaryota</taxon>
        <taxon>Viridiplantae</taxon>
        <taxon>Streptophyta</taxon>
        <taxon>Embryophyta</taxon>
        <taxon>Tracheophyta</taxon>
        <taxon>Spermatophyta</taxon>
        <taxon>Magnoliopsida</taxon>
        <taxon>eudicotyledons</taxon>
        <taxon>Gunneridae</taxon>
        <taxon>Pentapetalae</taxon>
        <taxon>asterids</taxon>
        <taxon>lamiids</taxon>
        <taxon>Solanales</taxon>
        <taxon>Solanaceae</taxon>
        <taxon>Solanoideae</taxon>
        <taxon>Capsiceae</taxon>
        <taxon>Capsicum</taxon>
    </lineage>
</organism>
<dbReference type="Pfam" id="PF00847">
    <property type="entry name" value="AP2"/>
    <property type="match status" value="1"/>
</dbReference>
<dbReference type="InterPro" id="IPR016177">
    <property type="entry name" value="DNA-bd_dom_sf"/>
</dbReference>
<dbReference type="GO" id="GO:0009873">
    <property type="term" value="P:ethylene-activated signaling pathway"/>
    <property type="evidence" value="ECO:0007669"/>
    <property type="project" value="UniProtKB-KW"/>
</dbReference>
<comment type="subcellular location">
    <subcellularLocation>
        <location evidence="1">Nucleus</location>
    </subcellularLocation>
</comment>
<keyword evidence="3" id="KW-0805">Transcription regulation</keyword>
<keyword evidence="6" id="KW-0804">Transcription</keyword>
<proteinExistence type="inferred from homology"/>
<keyword evidence="7" id="KW-0539">Nucleus</keyword>
<evidence type="ECO:0000256" key="8">
    <source>
        <dbReference type="ARBA" id="ARBA00024343"/>
    </source>
</evidence>
<evidence type="ECO:0000313" key="11">
    <source>
        <dbReference type="Proteomes" id="UP000222542"/>
    </source>
</evidence>
<evidence type="ECO:0000256" key="7">
    <source>
        <dbReference type="ARBA" id="ARBA00023242"/>
    </source>
</evidence>
<dbReference type="InterPro" id="IPR036955">
    <property type="entry name" value="AP2/ERF_dom_sf"/>
</dbReference>
<dbReference type="Gene3D" id="3.30.730.10">
    <property type="entry name" value="AP2/ERF domain"/>
    <property type="match status" value="1"/>
</dbReference>
<evidence type="ECO:0000256" key="2">
    <source>
        <dbReference type="ARBA" id="ARBA00022745"/>
    </source>
</evidence>
<dbReference type="Gramene" id="PHT62668">
    <property type="protein sequence ID" value="PHT62668"/>
    <property type="gene ID" value="T459_33483"/>
</dbReference>
<keyword evidence="5" id="KW-0010">Activator</keyword>
<dbReference type="GO" id="GO:0000976">
    <property type="term" value="F:transcription cis-regulatory region binding"/>
    <property type="evidence" value="ECO:0007669"/>
    <property type="project" value="UniProtKB-ARBA"/>
</dbReference>
<dbReference type="EMBL" id="AYRZ02000067">
    <property type="protein sequence ID" value="PHT62668.1"/>
    <property type="molecule type" value="Genomic_DNA"/>
</dbReference>
<dbReference type="STRING" id="4072.A0A2G2XYT5"/>
<keyword evidence="4" id="KW-0238">DNA-binding</keyword>
<dbReference type="Proteomes" id="UP000222542">
    <property type="component" value="Unassembled WGS sequence"/>
</dbReference>
<dbReference type="GO" id="GO:0005634">
    <property type="term" value="C:nucleus"/>
    <property type="evidence" value="ECO:0007669"/>
    <property type="project" value="UniProtKB-SubCell"/>
</dbReference>
<keyword evidence="2" id="KW-0936">Ethylene signaling pathway</keyword>
<dbReference type="PANTHER" id="PTHR31657:SF42">
    <property type="entry name" value="ETHYLENE-RESPONSIVE TRANSCRIPTION FACTOR SHINE 3-LIKE"/>
    <property type="match status" value="1"/>
</dbReference>
<dbReference type="PROSITE" id="PS51032">
    <property type="entry name" value="AP2_ERF"/>
    <property type="match status" value="1"/>
</dbReference>
<reference evidence="10 11" key="2">
    <citation type="journal article" date="2017" name="Genome Biol.">
        <title>New reference genome sequences of hot pepper reveal the massive evolution of plant disease-resistance genes by retroduplication.</title>
        <authorList>
            <person name="Kim S."/>
            <person name="Park J."/>
            <person name="Yeom S.I."/>
            <person name="Kim Y.M."/>
            <person name="Seo E."/>
            <person name="Kim K.T."/>
            <person name="Kim M.S."/>
            <person name="Lee J.M."/>
            <person name="Cheong K."/>
            <person name="Shin H.S."/>
            <person name="Kim S.B."/>
            <person name="Han K."/>
            <person name="Lee J."/>
            <person name="Park M."/>
            <person name="Lee H.A."/>
            <person name="Lee H.Y."/>
            <person name="Lee Y."/>
            <person name="Oh S."/>
            <person name="Lee J.H."/>
            <person name="Choi E."/>
            <person name="Choi E."/>
            <person name="Lee S.E."/>
            <person name="Jeon J."/>
            <person name="Kim H."/>
            <person name="Choi G."/>
            <person name="Song H."/>
            <person name="Lee J."/>
            <person name="Lee S.C."/>
            <person name="Kwon J.K."/>
            <person name="Lee H.Y."/>
            <person name="Koo N."/>
            <person name="Hong Y."/>
            <person name="Kim R.W."/>
            <person name="Kang W.H."/>
            <person name="Huh J.H."/>
            <person name="Kang B.C."/>
            <person name="Yang T.J."/>
            <person name="Lee Y.H."/>
            <person name="Bennetzen J.L."/>
            <person name="Choi D."/>
        </authorList>
    </citation>
    <scope>NUCLEOTIDE SEQUENCE [LARGE SCALE GENOMIC DNA]</scope>
    <source>
        <strain evidence="11">cv. CM334</strain>
    </source>
</reference>
<dbReference type="GO" id="GO:0003700">
    <property type="term" value="F:DNA-binding transcription factor activity"/>
    <property type="evidence" value="ECO:0007669"/>
    <property type="project" value="InterPro"/>
</dbReference>
<dbReference type="PANTHER" id="PTHR31657">
    <property type="entry name" value="ETHYLENE-RESPONSIVE TRANSCRIPTION FACTOR ERF061"/>
    <property type="match status" value="1"/>
</dbReference>
<evidence type="ECO:0000256" key="1">
    <source>
        <dbReference type="ARBA" id="ARBA00004123"/>
    </source>
</evidence>
<dbReference type="SMR" id="A0A2G2XYT5"/>
<name>A0A2G2XYT5_CAPAN</name>
<feature type="domain" description="AP2/ERF" evidence="9">
    <location>
        <begin position="43"/>
        <end position="97"/>
    </location>
</feature>
<evidence type="ECO:0000256" key="6">
    <source>
        <dbReference type="ARBA" id="ARBA00023163"/>
    </source>
</evidence>
<evidence type="ECO:0000313" key="10">
    <source>
        <dbReference type="EMBL" id="PHT62668.1"/>
    </source>
</evidence>
<sequence>MISFAPQNYLNLDYDPHHHATLTTSMKTMVNVYSTYSSPAPKRYKGVRQHHWGKWVVEIRLPCKRTRLWLGTFDSAEEAAIAYDVEAFRLKRNKCAA</sequence>
<keyword evidence="11" id="KW-1185">Reference proteome</keyword>
<evidence type="ECO:0000256" key="5">
    <source>
        <dbReference type="ARBA" id="ARBA00023159"/>
    </source>
</evidence>
<dbReference type="AlphaFoldDB" id="A0A2G2XYT5"/>
<dbReference type="CDD" id="cd00018">
    <property type="entry name" value="AP2"/>
    <property type="match status" value="1"/>
</dbReference>
<evidence type="ECO:0000256" key="3">
    <source>
        <dbReference type="ARBA" id="ARBA00023015"/>
    </source>
</evidence>
<accession>A0A2G2XYT5</accession>
<dbReference type="PRINTS" id="PR00367">
    <property type="entry name" value="ETHRSPELEMNT"/>
</dbReference>
<comment type="caution">
    <text evidence="10">The sequence shown here is derived from an EMBL/GenBank/DDBJ whole genome shotgun (WGS) entry which is preliminary data.</text>
</comment>
<dbReference type="InterPro" id="IPR001471">
    <property type="entry name" value="AP2/ERF_dom"/>
</dbReference>
<dbReference type="SMART" id="SM00380">
    <property type="entry name" value="AP2"/>
    <property type="match status" value="1"/>
</dbReference>
<evidence type="ECO:0000256" key="4">
    <source>
        <dbReference type="ARBA" id="ARBA00023125"/>
    </source>
</evidence>